<organism evidence="1 2">
    <name type="scientific">Trichinella nelsoni</name>
    <dbReference type="NCBI Taxonomy" id="6336"/>
    <lineage>
        <taxon>Eukaryota</taxon>
        <taxon>Metazoa</taxon>
        <taxon>Ecdysozoa</taxon>
        <taxon>Nematoda</taxon>
        <taxon>Enoplea</taxon>
        <taxon>Dorylaimia</taxon>
        <taxon>Trichinellida</taxon>
        <taxon>Trichinellidae</taxon>
        <taxon>Trichinella</taxon>
    </lineage>
</organism>
<sequence length="71" mass="7939">MVHRWSGCRSRDSLFIVLKLNTLVDLPQLAVVDAFIVDVAGQSRQGCSCHTGSTNKLNDRRIISIFNTNSY</sequence>
<proteinExistence type="predicted"/>
<reference evidence="1 2" key="1">
    <citation type="submission" date="2015-01" db="EMBL/GenBank/DDBJ databases">
        <title>Evolution of Trichinella species and genotypes.</title>
        <authorList>
            <person name="Korhonen P.K."/>
            <person name="Edoardo P."/>
            <person name="Giuseppe L.R."/>
            <person name="Gasser R.B."/>
        </authorList>
    </citation>
    <scope>NUCLEOTIDE SEQUENCE [LARGE SCALE GENOMIC DNA]</scope>
    <source>
        <strain evidence="1">ISS37</strain>
    </source>
</reference>
<dbReference type="Proteomes" id="UP000054630">
    <property type="component" value="Unassembled WGS sequence"/>
</dbReference>
<gene>
    <name evidence="1" type="ORF">T07_1551</name>
</gene>
<name>A0A0V0RBZ9_9BILA</name>
<evidence type="ECO:0000313" key="2">
    <source>
        <dbReference type="Proteomes" id="UP000054630"/>
    </source>
</evidence>
<comment type="caution">
    <text evidence="1">The sequence shown here is derived from an EMBL/GenBank/DDBJ whole genome shotgun (WGS) entry which is preliminary data.</text>
</comment>
<dbReference type="EMBL" id="JYDL01001017">
    <property type="protein sequence ID" value="KRX11970.1"/>
    <property type="molecule type" value="Genomic_DNA"/>
</dbReference>
<keyword evidence="2" id="KW-1185">Reference proteome</keyword>
<accession>A0A0V0RBZ9</accession>
<protein>
    <submittedName>
        <fullName evidence="1">Uncharacterized protein</fullName>
    </submittedName>
</protein>
<dbReference type="AlphaFoldDB" id="A0A0V0RBZ9"/>
<evidence type="ECO:0000313" key="1">
    <source>
        <dbReference type="EMBL" id="KRX11970.1"/>
    </source>
</evidence>